<comment type="subunit">
    <text evidence="1">Interacts with lipid droplet proteins.</text>
</comment>
<dbReference type="PANTHER" id="PTHR31859">
    <property type="entry name" value="TETRATRICOPEPTIDE REPEAT PROTEIN 39 FAMILY MEMBER"/>
    <property type="match status" value="1"/>
</dbReference>
<feature type="compositionally biased region" description="Low complexity" evidence="5">
    <location>
        <begin position="210"/>
        <end position="227"/>
    </location>
</feature>
<gene>
    <name evidence="6" type="ORF">ACRE_049210</name>
</gene>
<dbReference type="Pfam" id="PF10300">
    <property type="entry name" value="Iml2-TPR_39"/>
    <property type="match status" value="1"/>
</dbReference>
<feature type="compositionally biased region" description="Polar residues" evidence="5">
    <location>
        <begin position="272"/>
        <end position="281"/>
    </location>
</feature>
<dbReference type="AlphaFoldDB" id="A0A086T4J5"/>
<feature type="region of interest" description="Disordered" evidence="5">
    <location>
        <begin position="190"/>
        <end position="287"/>
    </location>
</feature>
<name>A0A086T4J5_HAPC1</name>
<feature type="compositionally biased region" description="Low complexity" evidence="5">
    <location>
        <begin position="27"/>
        <end position="43"/>
    </location>
</feature>
<evidence type="ECO:0000256" key="1">
    <source>
        <dbReference type="ARBA" id="ARBA00011408"/>
    </source>
</evidence>
<feature type="compositionally biased region" description="Basic and acidic residues" evidence="5">
    <location>
        <begin position="247"/>
        <end position="268"/>
    </location>
</feature>
<sequence length="736" mass="80212">MSRLGGWLRGTTTKSDSNGNGNGNGNGNAKANGTSKAGEAAAAEAEKERADLADSLIHARLIMNDDIDGAYAALRKGNSSFHRLAAAVSFFIRSVIGLEQQVMAEALDMLNGCESKAWDDQKAAERRGARGDSIYLPGTEYELVRAESQLMGAVVGMLQESLVEAMKGFYKLRKAYLTLDSIIQRENRAVGETAAVPEPSANGSNGTGGRSTPATTTTTTTTTMTEGDVSESEGVTQPTTAITTPDTKSEKGEENDTEKKDAPTDNGEKATSLAQPASGSGDNEPEALNLTDPVDVFIHSGANMCFGLLMVMLTLVPPSFARILSVVGYRGDRARGVQMLWRSAAHDNINGAVAGMSLLAFYNGMLGTVDILPHPDDYDEAAEAVGPPPEKCRRLLATMRERYPDSRLWQVEEARCLSNERDLAAAVKLLTASTPSKMKQVAALSDFELALDATYAQDWPLMRDSFVRCAETNDWSLALYYFMAGCASLELYRDARRAGDADEARRQKKTAVGYLRKAPTVAGKKKFMAGKLPFELFLQRKLQRWEARAAQLGIEMADAVGASPALELCYMWNGFKKMGAAELQASAENLSWDRCTCDKSVVDKMKAEGDEMGVWAVCMAAIRRSQGRYEEAKEVLREHALKHDRSVFKGSSKNDYVLPAATYELAAIAWDECCNPPESSGDKAAYRKEKLEECEGHLDKVKNWEAYILDARIGLRVQSGLETINWFRGKMGWAVA</sequence>
<protein>
    <recommendedName>
        <fullName evidence="2">Inclusion body clearance protein IML2</fullName>
    </recommendedName>
    <alternativeName>
        <fullName evidence="3">Inclusion body clearance protein iml2</fullName>
    </alternativeName>
</protein>
<dbReference type="PANTHER" id="PTHR31859:SF1">
    <property type="entry name" value="TETRATRICOPEPTIDE REPEAT PROTEIN 39C"/>
    <property type="match status" value="1"/>
</dbReference>
<organism evidence="6 7">
    <name type="scientific">Hapsidospora chrysogenum (strain ATCC 11550 / CBS 779.69 / DSM 880 / IAM 14645 / JCM 23072 / IMI 49137)</name>
    <name type="common">Acremonium chrysogenum</name>
    <dbReference type="NCBI Taxonomy" id="857340"/>
    <lineage>
        <taxon>Eukaryota</taxon>
        <taxon>Fungi</taxon>
        <taxon>Dikarya</taxon>
        <taxon>Ascomycota</taxon>
        <taxon>Pezizomycotina</taxon>
        <taxon>Sordariomycetes</taxon>
        <taxon>Hypocreomycetidae</taxon>
        <taxon>Hypocreales</taxon>
        <taxon>Bionectriaceae</taxon>
        <taxon>Hapsidospora</taxon>
    </lineage>
</organism>
<dbReference type="GO" id="GO:0005829">
    <property type="term" value="C:cytosol"/>
    <property type="evidence" value="ECO:0007669"/>
    <property type="project" value="TreeGrafter"/>
</dbReference>
<proteinExistence type="predicted"/>
<evidence type="ECO:0000313" key="6">
    <source>
        <dbReference type="EMBL" id="KFH44277.1"/>
    </source>
</evidence>
<feature type="compositionally biased region" description="Low complexity" evidence="5">
    <location>
        <begin position="10"/>
        <end position="19"/>
    </location>
</feature>
<dbReference type="InterPro" id="IPR019412">
    <property type="entry name" value="IML2/TPR_39"/>
</dbReference>
<feature type="compositionally biased region" description="Low complexity" evidence="5">
    <location>
        <begin position="236"/>
        <end position="246"/>
    </location>
</feature>
<evidence type="ECO:0000313" key="7">
    <source>
        <dbReference type="Proteomes" id="UP000029964"/>
    </source>
</evidence>
<evidence type="ECO:0000256" key="4">
    <source>
        <dbReference type="ARBA" id="ARBA00043897"/>
    </source>
</evidence>
<dbReference type="EMBL" id="JPKY01000051">
    <property type="protein sequence ID" value="KFH44277.1"/>
    <property type="molecule type" value="Genomic_DNA"/>
</dbReference>
<feature type="region of interest" description="Disordered" evidence="5">
    <location>
        <begin position="1"/>
        <end position="45"/>
    </location>
</feature>
<dbReference type="OrthoDB" id="2154985at2759"/>
<evidence type="ECO:0000256" key="5">
    <source>
        <dbReference type="SAM" id="MobiDB-lite"/>
    </source>
</evidence>
<dbReference type="HOGENOM" id="CLU_014926_1_0_1"/>
<evidence type="ECO:0000256" key="3">
    <source>
        <dbReference type="ARBA" id="ARBA00019539"/>
    </source>
</evidence>
<dbReference type="Proteomes" id="UP000029964">
    <property type="component" value="Unassembled WGS sequence"/>
</dbReference>
<comment type="caution">
    <text evidence="6">The sequence shown here is derived from an EMBL/GenBank/DDBJ whole genome shotgun (WGS) entry which is preliminary data.</text>
</comment>
<accession>A0A086T4J5</accession>
<comment type="function">
    <text evidence="4">Inclusion body (IB) resident protein that interacts strongly with lipid droplet (LD) proteins. Involved in LD-mediated IB clearing after protein folding stress, probably by enabling access to the IBs of an LD-stored soluble sterol derivative that acts as a chaperone in inclusion clearing.</text>
</comment>
<dbReference type="GO" id="GO:0005634">
    <property type="term" value="C:nucleus"/>
    <property type="evidence" value="ECO:0007669"/>
    <property type="project" value="TreeGrafter"/>
</dbReference>
<reference evidence="7" key="1">
    <citation type="journal article" date="2014" name="Genome Announc.">
        <title>Genome sequence and annotation of Acremonium chrysogenum, producer of the beta-lactam antibiotic cephalosporin C.</title>
        <authorList>
            <person name="Terfehr D."/>
            <person name="Dahlmann T.A."/>
            <person name="Specht T."/>
            <person name="Zadra I."/>
            <person name="Kuernsteiner H."/>
            <person name="Kueck U."/>
        </authorList>
    </citation>
    <scope>NUCLEOTIDE SEQUENCE [LARGE SCALE GENOMIC DNA]</scope>
    <source>
        <strain evidence="7">ATCC 11550 / CBS 779.69 / DSM 880 / IAM 14645 / JCM 23072 / IMI 49137</strain>
    </source>
</reference>
<evidence type="ECO:0000256" key="2">
    <source>
        <dbReference type="ARBA" id="ARBA00018424"/>
    </source>
</evidence>
<keyword evidence="7" id="KW-1185">Reference proteome</keyword>
<dbReference type="GO" id="GO:0005741">
    <property type="term" value="C:mitochondrial outer membrane"/>
    <property type="evidence" value="ECO:0007669"/>
    <property type="project" value="TreeGrafter"/>
</dbReference>